<dbReference type="PROSITE" id="PS50113">
    <property type="entry name" value="PAC"/>
    <property type="match status" value="1"/>
</dbReference>
<feature type="transmembrane region" description="Helical" evidence="17">
    <location>
        <begin position="235"/>
        <end position="260"/>
    </location>
</feature>
<evidence type="ECO:0000256" key="4">
    <source>
        <dbReference type="ARBA" id="ARBA00022475"/>
    </source>
</evidence>
<dbReference type="PANTHER" id="PTHR41523">
    <property type="entry name" value="TWO-COMPONENT SYSTEM SENSOR PROTEIN"/>
    <property type="match status" value="1"/>
</dbReference>
<evidence type="ECO:0000256" key="8">
    <source>
        <dbReference type="ARBA" id="ARBA00022679"/>
    </source>
</evidence>
<dbReference type="Pfam" id="PF05231">
    <property type="entry name" value="MASE1"/>
    <property type="match status" value="1"/>
</dbReference>
<keyword evidence="16 17" id="KW-0472">Membrane</keyword>
<dbReference type="PROSITE" id="PS50112">
    <property type="entry name" value="PAS"/>
    <property type="match status" value="2"/>
</dbReference>
<dbReference type="SMART" id="SM00091">
    <property type="entry name" value="PAS"/>
    <property type="match status" value="2"/>
</dbReference>
<dbReference type="CDD" id="cd00130">
    <property type="entry name" value="PAS"/>
    <property type="match status" value="2"/>
</dbReference>
<comment type="caution">
    <text evidence="20">The sequence shown here is derived from an EMBL/GenBank/DDBJ whole genome shotgun (WGS) entry which is preliminary data.</text>
</comment>
<evidence type="ECO:0000256" key="9">
    <source>
        <dbReference type="ARBA" id="ARBA00022692"/>
    </source>
</evidence>
<feature type="transmembrane region" description="Helical" evidence="17">
    <location>
        <begin position="154"/>
        <end position="175"/>
    </location>
</feature>
<keyword evidence="15" id="KW-0843">Virulence</keyword>
<organism evidence="20 21">
    <name type="scientific">Caulobacter hibisci</name>
    <dbReference type="NCBI Taxonomy" id="2035993"/>
    <lineage>
        <taxon>Bacteria</taxon>
        <taxon>Pseudomonadati</taxon>
        <taxon>Pseudomonadota</taxon>
        <taxon>Alphaproteobacteria</taxon>
        <taxon>Caulobacterales</taxon>
        <taxon>Caulobacteraceae</taxon>
        <taxon>Caulobacter</taxon>
    </lineage>
</organism>
<gene>
    <name evidence="20" type="ORF">I4Q42_04300</name>
</gene>
<feature type="transmembrane region" description="Helical" evidence="17">
    <location>
        <begin position="266"/>
        <end position="286"/>
    </location>
</feature>
<dbReference type="EMBL" id="JADWOX010000002">
    <property type="protein sequence ID" value="MBI1682885.1"/>
    <property type="molecule type" value="Genomic_DNA"/>
</dbReference>
<evidence type="ECO:0000256" key="13">
    <source>
        <dbReference type="ARBA" id="ARBA00022840"/>
    </source>
</evidence>
<dbReference type="InterPro" id="IPR035965">
    <property type="entry name" value="PAS-like_dom_sf"/>
</dbReference>
<keyword evidence="5" id="KW-0597">Phosphoprotein</keyword>
<dbReference type="RefSeq" id="WP_198574830.1">
    <property type="nucleotide sequence ID" value="NZ_JADWOX010000002.1"/>
</dbReference>
<dbReference type="PANTHER" id="PTHR41523:SF7">
    <property type="entry name" value="HISTIDINE KINASE"/>
    <property type="match status" value="1"/>
</dbReference>
<dbReference type="InterPro" id="IPR000700">
    <property type="entry name" value="PAS-assoc_C"/>
</dbReference>
<comment type="subcellular location">
    <subcellularLocation>
        <location evidence="2">Cell membrane</location>
        <topology evidence="2">Multi-pass membrane protein</topology>
    </subcellularLocation>
</comment>
<dbReference type="InterPro" id="IPR036890">
    <property type="entry name" value="HATPase_C_sf"/>
</dbReference>
<keyword evidence="6" id="KW-0285">Flavoprotein</keyword>
<keyword evidence="13" id="KW-0067">ATP-binding</keyword>
<evidence type="ECO:0000256" key="6">
    <source>
        <dbReference type="ARBA" id="ARBA00022630"/>
    </source>
</evidence>
<dbReference type="SUPFAM" id="SSF55874">
    <property type="entry name" value="ATPase domain of HSP90 chaperone/DNA topoisomerase II/histidine kinase"/>
    <property type="match status" value="1"/>
</dbReference>
<evidence type="ECO:0000256" key="1">
    <source>
        <dbReference type="ARBA" id="ARBA00000085"/>
    </source>
</evidence>
<keyword evidence="8" id="KW-0808">Transferase</keyword>
<feature type="domain" description="PAC" evidence="19">
    <location>
        <begin position="501"/>
        <end position="553"/>
    </location>
</feature>
<keyword evidence="4" id="KW-1003">Cell membrane</keyword>
<sequence>MTAFDFLPRRTDAPRLLFLAVAYLALALAGLNWGAYRGASTAVWPASGVAFAALLLGGARLWPAIFFGRLAAALIVDSAPPFWADAVIALVSALSAAVPAGVLNRKIRFDPSLASMRDAVIFILAALIGAAISAVPGVAALVASQVSPAAKGGLALVTWFVGHFTGTLLVAPLILSWSRTKSNLPSGRLLTGVTAGSLAPFLVFLDLTPLPLRTWHLFPVLAWVAIATRVRGVSLALVATAVAALVSVSLGIGPLAALTAGSSAPALHAADFIAITAATLLLLAAATDEGRTQSALARAQATKAAVFDAALDAIVTMTADGRVVDWNGQAERMFGLPRAQAVGRDLADLIVPAAFRDAHRRGLEHYVRTGRSTVLGRRLEMHALRQGKAFPVEISINVVGLEDGLHFTAYLRDLTDLVDARERLAEQDQRLRATYERASVGIAEVDPNGRILKVNEQLCTITGRDRAELLNMTIWDDSAPEQQVEERELFSRQMAGKLDSYALEKTFVRGDGQAAWVELRASRVDGADGRPPYGVRVVRDITLEKGWARQQSLLINELNHRVKNTLTTVQSITFQTLRNNGAPPDLQAAIESRLVALSQAHDVLTRQNWESASLAEIVSVAAAPYVVDKAARLRVIGPDVGLPPQVALGFAMALQELATNALKHGAWSAPEGVVEISWRLDGADQDHLEMTWRETGGPPVTAPRRRGFGTRLLERGIGAEVGGACVIDFAPTGLVCHISASIVGTDARSAGNEFAKRR</sequence>
<comment type="catalytic activity">
    <reaction evidence="1">
        <text>ATP + protein L-histidine = ADP + protein N-phospho-L-histidine.</text>
        <dbReference type="EC" id="2.7.13.3"/>
    </reaction>
</comment>
<dbReference type="InterPro" id="IPR007895">
    <property type="entry name" value="MASE1"/>
</dbReference>
<evidence type="ECO:0000313" key="20">
    <source>
        <dbReference type="EMBL" id="MBI1682885.1"/>
    </source>
</evidence>
<dbReference type="NCBIfam" id="TIGR00229">
    <property type="entry name" value="sensory_box"/>
    <property type="match status" value="2"/>
</dbReference>
<evidence type="ECO:0000256" key="7">
    <source>
        <dbReference type="ARBA" id="ARBA00022643"/>
    </source>
</evidence>
<proteinExistence type="predicted"/>
<protein>
    <recommendedName>
        <fullName evidence="3">histidine kinase</fullName>
        <ecNumber evidence="3">2.7.13.3</ecNumber>
    </recommendedName>
</protein>
<reference evidence="20 21" key="1">
    <citation type="submission" date="2020-11" db="EMBL/GenBank/DDBJ databases">
        <title>genome sequence of strain KACC 18849.</title>
        <authorList>
            <person name="Gao J."/>
            <person name="Zhang X."/>
        </authorList>
    </citation>
    <scope>NUCLEOTIDE SEQUENCE [LARGE SCALE GENOMIC DNA]</scope>
    <source>
        <strain evidence="20 21">KACC 18849</strain>
    </source>
</reference>
<evidence type="ECO:0000259" key="18">
    <source>
        <dbReference type="PROSITE" id="PS50112"/>
    </source>
</evidence>
<dbReference type="Gene3D" id="3.30.450.20">
    <property type="entry name" value="PAS domain"/>
    <property type="match status" value="2"/>
</dbReference>
<dbReference type="InterPro" id="IPR011102">
    <property type="entry name" value="Sig_transdc_His_kinase_HWE"/>
</dbReference>
<evidence type="ECO:0000256" key="10">
    <source>
        <dbReference type="ARBA" id="ARBA00022737"/>
    </source>
</evidence>
<feature type="domain" description="PAS" evidence="18">
    <location>
        <begin position="299"/>
        <end position="370"/>
    </location>
</feature>
<dbReference type="Pfam" id="PF00989">
    <property type="entry name" value="PAS"/>
    <property type="match status" value="1"/>
</dbReference>
<dbReference type="Gene3D" id="3.30.565.10">
    <property type="entry name" value="Histidine kinase-like ATPase, C-terminal domain"/>
    <property type="match status" value="1"/>
</dbReference>
<dbReference type="Proteomes" id="UP000639859">
    <property type="component" value="Unassembled WGS sequence"/>
</dbReference>
<dbReference type="Pfam" id="PF13426">
    <property type="entry name" value="PAS_9"/>
    <property type="match status" value="1"/>
</dbReference>
<evidence type="ECO:0000256" key="17">
    <source>
        <dbReference type="SAM" id="Phobius"/>
    </source>
</evidence>
<dbReference type="InterPro" id="IPR000014">
    <property type="entry name" value="PAS"/>
</dbReference>
<evidence type="ECO:0000313" key="21">
    <source>
        <dbReference type="Proteomes" id="UP000639859"/>
    </source>
</evidence>
<keyword evidence="14 17" id="KW-1133">Transmembrane helix</keyword>
<evidence type="ECO:0000256" key="16">
    <source>
        <dbReference type="ARBA" id="ARBA00023136"/>
    </source>
</evidence>
<evidence type="ECO:0000256" key="2">
    <source>
        <dbReference type="ARBA" id="ARBA00004651"/>
    </source>
</evidence>
<feature type="transmembrane region" description="Helical" evidence="17">
    <location>
        <begin position="42"/>
        <end position="62"/>
    </location>
</feature>
<evidence type="ECO:0000256" key="3">
    <source>
        <dbReference type="ARBA" id="ARBA00012438"/>
    </source>
</evidence>
<dbReference type="EC" id="2.7.13.3" evidence="3"/>
<evidence type="ECO:0000256" key="14">
    <source>
        <dbReference type="ARBA" id="ARBA00022989"/>
    </source>
</evidence>
<dbReference type="InterPro" id="IPR013767">
    <property type="entry name" value="PAS_fold"/>
</dbReference>
<dbReference type="Pfam" id="PF07536">
    <property type="entry name" value="HWE_HK"/>
    <property type="match status" value="1"/>
</dbReference>
<keyword evidence="9 17" id="KW-0812">Transmembrane</keyword>
<dbReference type="SMART" id="SM00911">
    <property type="entry name" value="HWE_HK"/>
    <property type="match status" value="1"/>
</dbReference>
<evidence type="ECO:0000256" key="11">
    <source>
        <dbReference type="ARBA" id="ARBA00022741"/>
    </source>
</evidence>
<feature type="transmembrane region" description="Helical" evidence="17">
    <location>
        <begin position="187"/>
        <end position="204"/>
    </location>
</feature>
<keyword evidence="12" id="KW-0418">Kinase</keyword>
<accession>A0ABS0STA0</accession>
<keyword evidence="21" id="KW-1185">Reference proteome</keyword>
<feature type="transmembrane region" description="Helical" evidence="17">
    <location>
        <begin position="82"/>
        <end position="103"/>
    </location>
</feature>
<feature type="domain" description="PAS" evidence="18">
    <location>
        <begin position="427"/>
        <end position="497"/>
    </location>
</feature>
<keyword evidence="10" id="KW-0677">Repeat</keyword>
<evidence type="ECO:0000256" key="5">
    <source>
        <dbReference type="ARBA" id="ARBA00022553"/>
    </source>
</evidence>
<keyword evidence="7" id="KW-0288">FMN</keyword>
<evidence type="ECO:0000256" key="15">
    <source>
        <dbReference type="ARBA" id="ARBA00023026"/>
    </source>
</evidence>
<feature type="transmembrane region" description="Helical" evidence="17">
    <location>
        <begin position="119"/>
        <end position="142"/>
    </location>
</feature>
<feature type="transmembrane region" description="Helical" evidence="17">
    <location>
        <begin position="16"/>
        <end position="35"/>
    </location>
</feature>
<dbReference type="SUPFAM" id="SSF55785">
    <property type="entry name" value="PYP-like sensor domain (PAS domain)"/>
    <property type="match status" value="2"/>
</dbReference>
<name>A0ABS0STA0_9CAUL</name>
<evidence type="ECO:0000259" key="19">
    <source>
        <dbReference type="PROSITE" id="PS50113"/>
    </source>
</evidence>
<evidence type="ECO:0000256" key="12">
    <source>
        <dbReference type="ARBA" id="ARBA00022777"/>
    </source>
</evidence>
<keyword evidence="11" id="KW-0547">Nucleotide-binding</keyword>